<dbReference type="Pfam" id="PF04542">
    <property type="entry name" value="Sigma70_r2"/>
    <property type="match status" value="1"/>
</dbReference>
<dbReference type="InterPro" id="IPR039425">
    <property type="entry name" value="RNA_pol_sigma-70-like"/>
</dbReference>
<evidence type="ECO:0000259" key="6">
    <source>
        <dbReference type="Pfam" id="PF04542"/>
    </source>
</evidence>
<evidence type="ECO:0000256" key="5">
    <source>
        <dbReference type="ARBA" id="ARBA00023163"/>
    </source>
</evidence>
<evidence type="ECO:0000256" key="2">
    <source>
        <dbReference type="ARBA" id="ARBA00023015"/>
    </source>
</evidence>
<dbReference type="SUPFAM" id="SSF88946">
    <property type="entry name" value="Sigma2 domain of RNA polymerase sigma factors"/>
    <property type="match status" value="1"/>
</dbReference>
<keyword evidence="4" id="KW-0238">DNA-binding</keyword>
<proteinExistence type="inferred from homology"/>
<dbReference type="InterPro" id="IPR007627">
    <property type="entry name" value="RNA_pol_sigma70_r2"/>
</dbReference>
<feature type="domain" description="RNA polymerase sigma factor 70 region 4 type 2" evidence="7">
    <location>
        <begin position="124"/>
        <end position="170"/>
    </location>
</feature>
<reference evidence="8" key="2">
    <citation type="submission" date="2024-06" db="EMBL/GenBank/DDBJ databases">
        <authorList>
            <person name="Petrova K.O."/>
            <person name="Toshchakov S.V."/>
            <person name="Boltjanskaja Y.V."/>
            <person name="Kevbrin V."/>
        </authorList>
    </citation>
    <scope>NUCLEOTIDE SEQUENCE</scope>
    <source>
        <strain evidence="8">Z-910T</strain>
    </source>
</reference>
<dbReference type="GO" id="GO:0003677">
    <property type="term" value="F:DNA binding"/>
    <property type="evidence" value="ECO:0007669"/>
    <property type="project" value="UniProtKB-KW"/>
</dbReference>
<reference evidence="8" key="1">
    <citation type="journal article" date="2013" name="Extremophiles">
        <title>Proteinivorax tanatarense gen. nov., sp. nov., an anaerobic, haloalkaliphilic, proteolytic bacterium isolated from a decaying algal bloom, and proposal of Proteinivoraceae fam. nov.</title>
        <authorList>
            <person name="Kevbrin V."/>
            <person name="Boltyanskaya Y."/>
            <person name="Zhilina T."/>
            <person name="Kolganova T."/>
            <person name="Lavrentjeva E."/>
            <person name="Kuznetsov B."/>
        </authorList>
    </citation>
    <scope>NUCLEOTIDE SEQUENCE</scope>
    <source>
        <strain evidence="8">Z-910T</strain>
    </source>
</reference>
<evidence type="ECO:0000256" key="3">
    <source>
        <dbReference type="ARBA" id="ARBA00023082"/>
    </source>
</evidence>
<name>A0AAU7VRJ1_9FIRM</name>
<keyword evidence="2" id="KW-0805">Transcription regulation</keyword>
<dbReference type="PANTHER" id="PTHR43133">
    <property type="entry name" value="RNA POLYMERASE ECF-TYPE SIGMA FACTO"/>
    <property type="match status" value="1"/>
</dbReference>
<organism evidence="8">
    <name type="scientific">Proteinivorax tanatarense</name>
    <dbReference type="NCBI Taxonomy" id="1260629"/>
    <lineage>
        <taxon>Bacteria</taxon>
        <taxon>Bacillati</taxon>
        <taxon>Bacillota</taxon>
        <taxon>Clostridia</taxon>
        <taxon>Eubacteriales</taxon>
        <taxon>Proteinivoracaceae</taxon>
        <taxon>Proteinivorax</taxon>
    </lineage>
</organism>
<dbReference type="InterPro" id="IPR036388">
    <property type="entry name" value="WH-like_DNA-bd_sf"/>
</dbReference>
<dbReference type="PANTHER" id="PTHR43133:SF52">
    <property type="entry name" value="ECF RNA POLYMERASE SIGMA FACTOR SIGL"/>
    <property type="match status" value="1"/>
</dbReference>
<dbReference type="AlphaFoldDB" id="A0AAU7VRJ1"/>
<dbReference type="InterPro" id="IPR013249">
    <property type="entry name" value="RNA_pol_sigma70_r4_t2"/>
</dbReference>
<dbReference type="Gene3D" id="1.10.1740.10">
    <property type="match status" value="1"/>
</dbReference>
<dbReference type="InterPro" id="IPR013325">
    <property type="entry name" value="RNA_pol_sigma_r2"/>
</dbReference>
<dbReference type="SUPFAM" id="SSF88659">
    <property type="entry name" value="Sigma3 and sigma4 domains of RNA polymerase sigma factors"/>
    <property type="match status" value="1"/>
</dbReference>
<keyword evidence="3" id="KW-0731">Sigma factor</keyword>
<feature type="domain" description="RNA polymerase sigma-70 region 2" evidence="6">
    <location>
        <begin position="23"/>
        <end position="89"/>
    </location>
</feature>
<dbReference type="GO" id="GO:0016987">
    <property type="term" value="F:sigma factor activity"/>
    <property type="evidence" value="ECO:0007669"/>
    <property type="project" value="UniProtKB-KW"/>
</dbReference>
<dbReference type="Pfam" id="PF08281">
    <property type="entry name" value="Sigma70_r4_2"/>
    <property type="match status" value="1"/>
</dbReference>
<dbReference type="CDD" id="cd06171">
    <property type="entry name" value="Sigma70_r4"/>
    <property type="match status" value="1"/>
</dbReference>
<accession>A0AAU7VRJ1</accession>
<dbReference type="EMBL" id="CP158367">
    <property type="protein sequence ID" value="XBX76419.1"/>
    <property type="molecule type" value="Genomic_DNA"/>
</dbReference>
<dbReference type="GO" id="GO:0006352">
    <property type="term" value="P:DNA-templated transcription initiation"/>
    <property type="evidence" value="ECO:0007669"/>
    <property type="project" value="InterPro"/>
</dbReference>
<gene>
    <name evidence="8" type="ORF">PRVXT_002416</name>
</gene>
<dbReference type="InterPro" id="IPR014284">
    <property type="entry name" value="RNA_pol_sigma-70_dom"/>
</dbReference>
<sequence>MTIQDYLLIRKIKAGDKQAFETLVQKHYQNIFSYCIRRTGNKVVATDLTQDIFLKLIKAIYSYKFTGKFKNFLFTIAVNTCNDYYKKNKYSYEDIDALQKADDSPQPIEQVIHNEQAINIKGKIDTLPDTQKDVIILYYYHDMKIKDISNITGVKLSTVKSRLKQGKKKLKKLLSEEDYLEE</sequence>
<evidence type="ECO:0000313" key="8">
    <source>
        <dbReference type="EMBL" id="XBX76419.1"/>
    </source>
</evidence>
<dbReference type="Gene3D" id="1.10.10.10">
    <property type="entry name" value="Winged helix-like DNA-binding domain superfamily/Winged helix DNA-binding domain"/>
    <property type="match status" value="1"/>
</dbReference>
<evidence type="ECO:0000256" key="4">
    <source>
        <dbReference type="ARBA" id="ARBA00023125"/>
    </source>
</evidence>
<protein>
    <submittedName>
        <fullName evidence="8">RNA polymerase sigma factor</fullName>
    </submittedName>
</protein>
<evidence type="ECO:0000259" key="7">
    <source>
        <dbReference type="Pfam" id="PF08281"/>
    </source>
</evidence>
<dbReference type="RefSeq" id="WP_350345158.1">
    <property type="nucleotide sequence ID" value="NZ_CP158367.1"/>
</dbReference>
<keyword evidence="5" id="KW-0804">Transcription</keyword>
<dbReference type="NCBIfam" id="TIGR02937">
    <property type="entry name" value="sigma70-ECF"/>
    <property type="match status" value="1"/>
</dbReference>
<evidence type="ECO:0000256" key="1">
    <source>
        <dbReference type="ARBA" id="ARBA00010641"/>
    </source>
</evidence>
<dbReference type="InterPro" id="IPR013324">
    <property type="entry name" value="RNA_pol_sigma_r3/r4-like"/>
</dbReference>
<comment type="similarity">
    <text evidence="1">Belongs to the sigma-70 factor family. ECF subfamily.</text>
</comment>